<feature type="transmembrane region" description="Helical" evidence="1">
    <location>
        <begin position="20"/>
        <end position="39"/>
    </location>
</feature>
<evidence type="ECO:0000256" key="1">
    <source>
        <dbReference type="SAM" id="Phobius"/>
    </source>
</evidence>
<feature type="transmembrane region" description="Helical" evidence="1">
    <location>
        <begin position="108"/>
        <end position="127"/>
    </location>
</feature>
<evidence type="ECO:0000313" key="2">
    <source>
        <dbReference type="EMBL" id="MEJ8826971.1"/>
    </source>
</evidence>
<gene>
    <name evidence="2" type="ORF">WKW80_34075</name>
</gene>
<protein>
    <submittedName>
        <fullName evidence="2">DUF6064 family protein</fullName>
    </submittedName>
</protein>
<accession>A0ABU8WCH4</accession>
<keyword evidence="1" id="KW-0472">Membrane</keyword>
<proteinExistence type="predicted"/>
<dbReference type="EMBL" id="JBBKZV010000046">
    <property type="protein sequence ID" value="MEJ8826971.1"/>
    <property type="molecule type" value="Genomic_DNA"/>
</dbReference>
<evidence type="ECO:0000313" key="3">
    <source>
        <dbReference type="Proteomes" id="UP001363010"/>
    </source>
</evidence>
<dbReference type="Pfam" id="PF19540">
    <property type="entry name" value="DUF6064"/>
    <property type="match status" value="1"/>
</dbReference>
<feature type="transmembrane region" description="Helical" evidence="1">
    <location>
        <begin position="48"/>
        <end position="69"/>
    </location>
</feature>
<comment type="caution">
    <text evidence="2">The sequence shown here is derived from an EMBL/GenBank/DDBJ whole genome shotgun (WGS) entry which is preliminary data.</text>
</comment>
<reference evidence="2 3" key="1">
    <citation type="submission" date="2024-03" db="EMBL/GenBank/DDBJ databases">
        <title>Novel species of the genus Variovorax.</title>
        <authorList>
            <person name="Liu Q."/>
            <person name="Xin Y.-H."/>
        </authorList>
    </citation>
    <scope>NUCLEOTIDE SEQUENCE [LARGE SCALE GENOMIC DNA]</scope>
    <source>
        <strain evidence="2 3">KACC 18501</strain>
    </source>
</reference>
<keyword evidence="3" id="KW-1185">Reference proteome</keyword>
<feature type="transmembrane region" description="Helical" evidence="1">
    <location>
        <begin position="139"/>
        <end position="159"/>
    </location>
</feature>
<dbReference type="RefSeq" id="WP_340368000.1">
    <property type="nucleotide sequence ID" value="NZ_JBBKZV010000046.1"/>
</dbReference>
<dbReference type="Proteomes" id="UP001363010">
    <property type="component" value="Unassembled WGS sequence"/>
</dbReference>
<keyword evidence="1" id="KW-0812">Transmembrane</keyword>
<feature type="transmembrane region" description="Helical" evidence="1">
    <location>
        <begin position="75"/>
        <end position="96"/>
    </location>
</feature>
<feature type="transmembrane region" description="Helical" evidence="1">
    <location>
        <begin position="166"/>
        <end position="185"/>
    </location>
</feature>
<name>A0ABU8WCH4_9BURK</name>
<sequence length="231" mass="25244">MLPFTREQFVAVFANYNSGVWPAQVLAYMLGLGMVILLFRRSRIGDRIIGGGLALMWVWTGIAYHWFYFSSINRAGFVFGALFVLQGVILLHGAVLRDHLKFGPAAGPTAWLGWALVVYAAVLYPLVGSRVGHRYPEMPMFGITPCPVTVFTFGLLLLTTGPVSRWIVVIPFVWSLIGGSAALLLNVPQDLLLLVSGFIAIPLIVLRDRGSLHGVAGQQSHSTQVLRAPVD</sequence>
<organism evidence="2 3">
    <name type="scientific">Variovorax humicola</name>
    <dbReference type="NCBI Taxonomy" id="1769758"/>
    <lineage>
        <taxon>Bacteria</taxon>
        <taxon>Pseudomonadati</taxon>
        <taxon>Pseudomonadota</taxon>
        <taxon>Betaproteobacteria</taxon>
        <taxon>Burkholderiales</taxon>
        <taxon>Comamonadaceae</taxon>
        <taxon>Variovorax</taxon>
    </lineage>
</organism>
<dbReference type="InterPro" id="IPR045708">
    <property type="entry name" value="DUF6064"/>
</dbReference>
<keyword evidence="1" id="KW-1133">Transmembrane helix</keyword>